<dbReference type="eggNOG" id="COG0682">
    <property type="taxonomic scope" value="Bacteria"/>
</dbReference>
<dbReference type="STRING" id="1386089.N865_15390"/>
<keyword evidence="4 7" id="KW-0812">Transmembrane</keyword>
<feature type="transmembrane region" description="Helical" evidence="7">
    <location>
        <begin position="114"/>
        <end position="135"/>
    </location>
</feature>
<dbReference type="Pfam" id="PF01790">
    <property type="entry name" value="LGT"/>
    <property type="match status" value="1"/>
</dbReference>
<evidence type="ECO:0000256" key="2">
    <source>
        <dbReference type="ARBA" id="ARBA00022475"/>
    </source>
</evidence>
<evidence type="ECO:0000256" key="4">
    <source>
        <dbReference type="ARBA" id="ARBA00022692"/>
    </source>
</evidence>
<dbReference type="PANTHER" id="PTHR30589">
    <property type="entry name" value="PROLIPOPROTEIN DIACYLGLYCERYL TRANSFERASE"/>
    <property type="match status" value="1"/>
</dbReference>
<keyword evidence="6 7" id="KW-0472">Membrane</keyword>
<dbReference type="PATRIC" id="fig|1386089.3.peg.2122"/>
<gene>
    <name evidence="8" type="ORF">N865_15390</name>
</gene>
<dbReference type="GO" id="GO:0005886">
    <property type="term" value="C:plasma membrane"/>
    <property type="evidence" value="ECO:0007669"/>
    <property type="project" value="InterPro"/>
</dbReference>
<organism evidence="8 9">
    <name type="scientific">Intrasporangium oryzae NRRL B-24470</name>
    <dbReference type="NCBI Taxonomy" id="1386089"/>
    <lineage>
        <taxon>Bacteria</taxon>
        <taxon>Bacillati</taxon>
        <taxon>Actinomycetota</taxon>
        <taxon>Actinomycetes</taxon>
        <taxon>Micrococcales</taxon>
        <taxon>Intrasporangiaceae</taxon>
        <taxon>Intrasporangium</taxon>
    </lineage>
</organism>
<evidence type="ECO:0000256" key="6">
    <source>
        <dbReference type="ARBA" id="ARBA00023136"/>
    </source>
</evidence>
<keyword evidence="3 8" id="KW-0808">Transferase</keyword>
<dbReference type="InterPro" id="IPR001640">
    <property type="entry name" value="Lgt"/>
</dbReference>
<feature type="transmembrane region" description="Helical" evidence="7">
    <location>
        <begin position="83"/>
        <end position="102"/>
    </location>
</feature>
<dbReference type="GO" id="GO:0008961">
    <property type="term" value="F:phosphatidylglycerol-prolipoprotein diacylglyceryl transferase activity"/>
    <property type="evidence" value="ECO:0007669"/>
    <property type="project" value="InterPro"/>
</dbReference>
<name>W9GCS5_9MICO</name>
<dbReference type="EMBL" id="AWSA01000019">
    <property type="protein sequence ID" value="EWT01669.1"/>
    <property type="molecule type" value="Genomic_DNA"/>
</dbReference>
<evidence type="ECO:0000313" key="8">
    <source>
        <dbReference type="EMBL" id="EWT01669.1"/>
    </source>
</evidence>
<dbReference type="OrthoDB" id="871140at2"/>
<feature type="transmembrane region" description="Helical" evidence="7">
    <location>
        <begin position="220"/>
        <end position="240"/>
    </location>
</feature>
<dbReference type="Proteomes" id="UP000019489">
    <property type="component" value="Unassembled WGS sequence"/>
</dbReference>
<evidence type="ECO:0000256" key="1">
    <source>
        <dbReference type="ARBA" id="ARBA00007150"/>
    </source>
</evidence>
<keyword evidence="2" id="KW-1003">Cell membrane</keyword>
<comment type="caution">
    <text evidence="8">The sequence shown here is derived from an EMBL/GenBank/DDBJ whole genome shotgun (WGS) entry which is preliminary data.</text>
</comment>
<keyword evidence="5 7" id="KW-1133">Transmembrane helix</keyword>
<dbReference type="PANTHER" id="PTHR30589:SF0">
    <property type="entry name" value="PHOSPHATIDYLGLYCEROL--PROLIPOPROTEIN DIACYLGLYCERYL TRANSFERASE"/>
    <property type="match status" value="1"/>
</dbReference>
<accession>W9GCS5</accession>
<dbReference type="GO" id="GO:0042158">
    <property type="term" value="P:lipoprotein biosynthetic process"/>
    <property type="evidence" value="ECO:0007669"/>
    <property type="project" value="InterPro"/>
</dbReference>
<feature type="transmembrane region" description="Helical" evidence="7">
    <location>
        <begin position="196"/>
        <end position="214"/>
    </location>
</feature>
<feature type="transmembrane region" description="Helical" evidence="7">
    <location>
        <begin position="45"/>
        <end position="63"/>
    </location>
</feature>
<reference evidence="8 9" key="1">
    <citation type="submission" date="2013-08" db="EMBL/GenBank/DDBJ databases">
        <title>Intrasporangium oryzae NRRL B-24470.</title>
        <authorList>
            <person name="Liu H."/>
            <person name="Wang G."/>
        </authorList>
    </citation>
    <scope>NUCLEOTIDE SEQUENCE [LARGE SCALE GENOMIC DNA]</scope>
    <source>
        <strain evidence="8 9">NRRL B-24470</strain>
    </source>
</reference>
<sequence length="266" mass="28234">MHPVLGEVLGVGIPAHEAFVALGLLVATLVFGAEMRRRRMADPRLWAVVAVALSWGGVFMYAGTWFQHLDPSANAGFVAQFLYGNRSVLGGLAGAYAGALAGKRLTGYRGRTGALFAPAVAAGLAIGRVGCLLTEDPGSPTGHDWGIVLDPAAAARTGAVAGVPLHPSFLYEIAFHLLALALVVRHRDRLEEPAGLLTVYLAAYAVFRFLVEFVRGNEVAWLGLTRPQLFLLALGPLVLWRAARVLRPARHTAPIAPVPPITQEVA</sequence>
<evidence type="ECO:0000256" key="5">
    <source>
        <dbReference type="ARBA" id="ARBA00022989"/>
    </source>
</evidence>
<keyword evidence="9" id="KW-1185">Reference proteome</keyword>
<evidence type="ECO:0000256" key="3">
    <source>
        <dbReference type="ARBA" id="ARBA00022679"/>
    </source>
</evidence>
<protein>
    <submittedName>
        <fullName evidence="8">Diacylglyceryl transferase</fullName>
    </submittedName>
</protein>
<dbReference type="AlphaFoldDB" id="W9GCS5"/>
<feature type="transmembrane region" description="Helical" evidence="7">
    <location>
        <begin position="168"/>
        <end position="184"/>
    </location>
</feature>
<comment type="similarity">
    <text evidence="1">Belongs to the Lgt family.</text>
</comment>
<feature type="transmembrane region" description="Helical" evidence="7">
    <location>
        <begin position="12"/>
        <end position="33"/>
    </location>
</feature>
<evidence type="ECO:0000256" key="7">
    <source>
        <dbReference type="SAM" id="Phobius"/>
    </source>
</evidence>
<dbReference type="RefSeq" id="WP_034805300.1">
    <property type="nucleotide sequence ID" value="NZ_AWSA01000019.1"/>
</dbReference>
<evidence type="ECO:0000313" key="9">
    <source>
        <dbReference type="Proteomes" id="UP000019489"/>
    </source>
</evidence>
<proteinExistence type="inferred from homology"/>